<comment type="catalytic activity">
    <reaction evidence="3">
        <text>thymidine + phosphate = 2-deoxy-alpha-D-ribose 1-phosphate + thymine</text>
        <dbReference type="Rhea" id="RHEA:16037"/>
        <dbReference type="ChEBI" id="CHEBI:17748"/>
        <dbReference type="ChEBI" id="CHEBI:17821"/>
        <dbReference type="ChEBI" id="CHEBI:43474"/>
        <dbReference type="ChEBI" id="CHEBI:57259"/>
        <dbReference type="EC" id="2.4.2.2"/>
    </reaction>
</comment>
<comment type="catalytic activity">
    <reaction evidence="3">
        <text>xanthosine + phosphate = alpha-D-ribose 1-phosphate + xanthine</text>
        <dbReference type="Rhea" id="RHEA:27638"/>
        <dbReference type="ChEBI" id="CHEBI:17712"/>
        <dbReference type="ChEBI" id="CHEBI:18107"/>
        <dbReference type="ChEBI" id="CHEBI:43474"/>
        <dbReference type="ChEBI" id="CHEBI:57720"/>
        <dbReference type="EC" id="2.4.2.1"/>
    </reaction>
</comment>
<organism evidence="4 5">
    <name type="scientific">Leminorella richardii</name>
    <dbReference type="NCBI Taxonomy" id="158841"/>
    <lineage>
        <taxon>Bacteria</taxon>
        <taxon>Pseudomonadati</taxon>
        <taxon>Pseudomonadota</taxon>
        <taxon>Gammaproteobacteria</taxon>
        <taxon>Enterobacterales</taxon>
        <taxon>Budviciaceae</taxon>
        <taxon>Leminorella</taxon>
    </lineage>
</organism>
<evidence type="ECO:0000313" key="5">
    <source>
        <dbReference type="Proteomes" id="UP000249005"/>
    </source>
</evidence>
<evidence type="ECO:0000313" key="4">
    <source>
        <dbReference type="EMBL" id="SQI41006.1"/>
    </source>
</evidence>
<dbReference type="EC" id="2.4.2.2" evidence="3"/>
<comment type="catalytic activity">
    <reaction evidence="3">
        <text>inosine + phosphate = alpha-D-ribose 1-phosphate + hypoxanthine</text>
        <dbReference type="Rhea" id="RHEA:27646"/>
        <dbReference type="ChEBI" id="CHEBI:17368"/>
        <dbReference type="ChEBI" id="CHEBI:17596"/>
        <dbReference type="ChEBI" id="CHEBI:43474"/>
        <dbReference type="ChEBI" id="CHEBI:57720"/>
        <dbReference type="EC" id="2.4.2.1"/>
    </reaction>
</comment>
<reference evidence="4 5" key="1">
    <citation type="submission" date="2018-06" db="EMBL/GenBank/DDBJ databases">
        <authorList>
            <consortium name="Pathogen Informatics"/>
            <person name="Doyle S."/>
        </authorList>
    </citation>
    <scope>NUCLEOTIDE SEQUENCE [LARGE SCALE GENOMIC DNA]</scope>
    <source>
        <strain evidence="4 5">NCTC12151</strain>
    </source>
</reference>
<dbReference type="GO" id="GO:0004731">
    <property type="term" value="F:purine-nucleoside phosphorylase activity"/>
    <property type="evidence" value="ECO:0007669"/>
    <property type="project" value="UniProtKB-UniRule"/>
</dbReference>
<dbReference type="InterPro" id="IPR011051">
    <property type="entry name" value="RmlC_Cupin_sf"/>
</dbReference>
<comment type="catalytic activity">
    <reaction evidence="3">
        <text>adenosine + phosphate = alpha-D-ribose 1-phosphate + adenine</text>
        <dbReference type="Rhea" id="RHEA:27642"/>
        <dbReference type="ChEBI" id="CHEBI:16335"/>
        <dbReference type="ChEBI" id="CHEBI:16708"/>
        <dbReference type="ChEBI" id="CHEBI:43474"/>
        <dbReference type="ChEBI" id="CHEBI:57720"/>
        <dbReference type="EC" id="2.4.2.1"/>
    </reaction>
</comment>
<dbReference type="Pfam" id="PF06865">
    <property type="entry name" value="Ppnp"/>
    <property type="match status" value="1"/>
</dbReference>
<dbReference type="AlphaFoldDB" id="A0A2X4UM91"/>
<keyword evidence="5" id="KW-1185">Reference proteome</keyword>
<dbReference type="FunFam" id="2.60.120.10:FF:000016">
    <property type="entry name" value="Pyrimidine/purine nucleoside phosphorylase"/>
    <property type="match status" value="1"/>
</dbReference>
<dbReference type="PANTHER" id="PTHR36540">
    <property type="entry name" value="PYRIMIDINE/PURINE NUCLEOSIDE PHOSPHORYLASE"/>
    <property type="match status" value="1"/>
</dbReference>
<dbReference type="Proteomes" id="UP000249005">
    <property type="component" value="Chromosome 1"/>
</dbReference>
<comment type="catalytic activity">
    <reaction evidence="3">
        <text>uridine + phosphate = alpha-D-ribose 1-phosphate + uracil</text>
        <dbReference type="Rhea" id="RHEA:24388"/>
        <dbReference type="ChEBI" id="CHEBI:16704"/>
        <dbReference type="ChEBI" id="CHEBI:17568"/>
        <dbReference type="ChEBI" id="CHEBI:43474"/>
        <dbReference type="ChEBI" id="CHEBI:57720"/>
        <dbReference type="EC" id="2.4.2.2"/>
    </reaction>
</comment>
<evidence type="ECO:0000256" key="2">
    <source>
        <dbReference type="ARBA" id="ARBA00022679"/>
    </source>
</evidence>
<dbReference type="HAMAP" id="MF_01537">
    <property type="entry name" value="Nucleos_phosphorylase_PpnP"/>
    <property type="match status" value="1"/>
</dbReference>
<comment type="catalytic activity">
    <reaction evidence="3">
        <text>guanosine + phosphate = alpha-D-ribose 1-phosphate + guanine</text>
        <dbReference type="Rhea" id="RHEA:13233"/>
        <dbReference type="ChEBI" id="CHEBI:16235"/>
        <dbReference type="ChEBI" id="CHEBI:16750"/>
        <dbReference type="ChEBI" id="CHEBI:43474"/>
        <dbReference type="ChEBI" id="CHEBI:57720"/>
        <dbReference type="EC" id="2.4.2.1"/>
    </reaction>
</comment>
<dbReference type="GO" id="GO:0047975">
    <property type="term" value="F:guanosine phosphorylase activity"/>
    <property type="evidence" value="ECO:0007669"/>
    <property type="project" value="RHEA"/>
</dbReference>
<gene>
    <name evidence="3" type="primary">ppnP</name>
    <name evidence="4" type="ORF">NCTC12151_01879</name>
</gene>
<dbReference type="NCBIfam" id="NF007875">
    <property type="entry name" value="PRK10579.1"/>
    <property type="match status" value="1"/>
</dbReference>
<dbReference type="KEGG" id="lri:NCTC12151_01879"/>
<evidence type="ECO:0000256" key="3">
    <source>
        <dbReference type="HAMAP-Rule" id="MF_01537"/>
    </source>
</evidence>
<comment type="catalytic activity">
    <reaction evidence="3">
        <text>cytidine + phosphate = cytosine + alpha-D-ribose 1-phosphate</text>
        <dbReference type="Rhea" id="RHEA:52540"/>
        <dbReference type="ChEBI" id="CHEBI:16040"/>
        <dbReference type="ChEBI" id="CHEBI:17562"/>
        <dbReference type="ChEBI" id="CHEBI:43474"/>
        <dbReference type="ChEBI" id="CHEBI:57720"/>
        <dbReference type="EC" id="2.4.2.2"/>
    </reaction>
</comment>
<evidence type="ECO:0000256" key="1">
    <source>
        <dbReference type="ARBA" id="ARBA00022676"/>
    </source>
</evidence>
<dbReference type="PANTHER" id="PTHR36540:SF1">
    <property type="entry name" value="PYRIMIDINE_PURINE NUCLEOSIDE PHOSPHORYLASE"/>
    <property type="match status" value="1"/>
</dbReference>
<comment type="catalytic activity">
    <reaction evidence="3">
        <text>a purine D-ribonucleoside + phosphate = a purine nucleobase + alpha-D-ribose 1-phosphate</text>
        <dbReference type="Rhea" id="RHEA:19805"/>
        <dbReference type="ChEBI" id="CHEBI:26386"/>
        <dbReference type="ChEBI" id="CHEBI:43474"/>
        <dbReference type="ChEBI" id="CHEBI:57720"/>
        <dbReference type="ChEBI" id="CHEBI:142355"/>
        <dbReference type="EC" id="2.4.2.1"/>
    </reaction>
</comment>
<dbReference type="GO" id="GO:0005829">
    <property type="term" value="C:cytosol"/>
    <property type="evidence" value="ECO:0007669"/>
    <property type="project" value="TreeGrafter"/>
</dbReference>
<dbReference type="GO" id="GO:0004850">
    <property type="term" value="F:uridine phosphorylase activity"/>
    <property type="evidence" value="ECO:0007669"/>
    <property type="project" value="RHEA"/>
</dbReference>
<keyword evidence="1 3" id="KW-0328">Glycosyltransferase</keyword>
<keyword evidence="2 3" id="KW-0808">Transferase</keyword>
<dbReference type="InterPro" id="IPR009664">
    <property type="entry name" value="Ppnp"/>
</dbReference>
<name>A0A2X4UM91_9GAMM</name>
<accession>A0A2X4UM91</accession>
<dbReference type="InterPro" id="IPR014710">
    <property type="entry name" value="RmlC-like_jellyroll"/>
</dbReference>
<dbReference type="SUPFAM" id="SSF51182">
    <property type="entry name" value="RmlC-like cupins"/>
    <property type="match status" value="1"/>
</dbReference>
<dbReference type="EC" id="2.4.2.1" evidence="3"/>
<dbReference type="EMBL" id="LS483470">
    <property type="protein sequence ID" value="SQI41006.1"/>
    <property type="molecule type" value="Genomic_DNA"/>
</dbReference>
<proteinExistence type="inferred from homology"/>
<comment type="function">
    <text evidence="3">Catalyzes the phosphorolysis of diverse nucleosides, yielding D-ribose 1-phosphate and the respective free bases. Can use uridine, adenosine, guanosine, cytidine, thymidine, inosine and xanthosine as substrates. Also catalyzes the reverse reactions.</text>
</comment>
<dbReference type="Gene3D" id="2.60.120.10">
    <property type="entry name" value="Jelly Rolls"/>
    <property type="match status" value="1"/>
</dbReference>
<comment type="similarity">
    <text evidence="3">Belongs to the nucleoside phosphorylase PpnP family.</text>
</comment>
<sequence length="99" mass="10732">MDRKNMLSVNEYFAGKVKSIGFENGSLGRSSVGVMEAGEYNFSTAQPEEMTVIAGSLNVMLPGATEWVVFGVGDSFLVPGKSEFTVQVCESTAYLCRYL</sequence>
<dbReference type="GO" id="GO:0009032">
    <property type="term" value="F:thymidine phosphorylase activity"/>
    <property type="evidence" value="ECO:0007669"/>
    <property type="project" value="RHEA"/>
</dbReference>
<protein>
    <recommendedName>
        <fullName evidence="3">Pyrimidine/purine nucleoside phosphorylase</fullName>
        <ecNumber evidence="3">2.4.2.1</ecNumber>
        <ecNumber evidence="3">2.4.2.2</ecNumber>
    </recommendedName>
    <alternativeName>
        <fullName evidence="3">Adenosine phosphorylase</fullName>
    </alternativeName>
    <alternativeName>
        <fullName evidence="3">Cytidine phosphorylase</fullName>
    </alternativeName>
    <alternativeName>
        <fullName evidence="3">Guanosine phosphorylase</fullName>
    </alternativeName>
    <alternativeName>
        <fullName evidence="3">Inosine phosphorylase</fullName>
    </alternativeName>
    <alternativeName>
        <fullName evidence="3">Thymidine phosphorylase</fullName>
    </alternativeName>
    <alternativeName>
        <fullName evidence="3">Uridine phosphorylase</fullName>
    </alternativeName>
    <alternativeName>
        <fullName evidence="3">Xanthosine phosphorylase</fullName>
    </alternativeName>
</protein>